<dbReference type="PATRIC" id="fig|338187.36.peg.6026"/>
<dbReference type="RefSeq" id="WP_011998844.1">
    <property type="nucleotide sequence ID" value="NC_009777.1"/>
</dbReference>
<keyword evidence="1" id="KW-0614">Plasmid</keyword>
<evidence type="ECO:0000313" key="2">
    <source>
        <dbReference type="Proteomes" id="UP000008152"/>
    </source>
</evidence>
<geneLocation type="plasmid" evidence="1 2">
    <name>pVIBHAR</name>
</geneLocation>
<dbReference type="AlphaFoldDB" id="A7N8T8"/>
<dbReference type="Gene3D" id="3.40.1440.10">
    <property type="entry name" value="GIY-YIG endonuclease"/>
    <property type="match status" value="1"/>
</dbReference>
<reference evidence="1 2" key="1">
    <citation type="submission" date="2007-08" db="EMBL/GenBank/DDBJ databases">
        <authorList>
            <consortium name="The Vibrio harveyi Genome Sequencing Project"/>
            <person name="Bassler B."/>
            <person name="Clifton S.W."/>
            <person name="Fulton L."/>
            <person name="Delehaunty K."/>
            <person name="Fronick C."/>
            <person name="Harrison M."/>
            <person name="Markivic C."/>
            <person name="Fulton R."/>
            <person name="Tin-Wollam A.-M."/>
            <person name="Shah N."/>
            <person name="Pepin K."/>
            <person name="Nash W."/>
            <person name="Thiruvilangam P."/>
            <person name="Bhonagiri V."/>
            <person name="Waters C."/>
            <person name="Tu K.C."/>
            <person name="Irgon J."/>
            <person name="Wilson R.K."/>
        </authorList>
    </citation>
    <scope>NUCLEOTIDE SEQUENCE [LARGE SCALE GENOMIC DNA]</scope>
    <source>
        <strain evidence="2">ATCC BAA-1116 / BB120</strain>
        <plasmid evidence="1 2">pVIBHAR</plasmid>
    </source>
</reference>
<name>A7N8T8_VIBC1</name>
<dbReference type="EMBL" id="CP000791">
    <property type="protein sequence ID" value="ABU75073.1"/>
    <property type="molecule type" value="Genomic_DNA"/>
</dbReference>
<dbReference type="InterPro" id="IPR035901">
    <property type="entry name" value="GIY-YIG_endonuc_sf"/>
</dbReference>
<dbReference type="Proteomes" id="UP000008152">
    <property type="component" value="Plasmid pVIBHAR"/>
</dbReference>
<gene>
    <name evidence="1" type="ordered locus">VIBHAR_p08226</name>
</gene>
<evidence type="ECO:0000313" key="1">
    <source>
        <dbReference type="EMBL" id="ABU75073.1"/>
    </source>
</evidence>
<dbReference type="KEGG" id="vha:VIBHAR_p08226"/>
<organism evidence="1 2">
    <name type="scientific">Vibrio campbellii (strain ATCC BAA-1116)</name>
    <dbReference type="NCBI Taxonomy" id="2902295"/>
    <lineage>
        <taxon>Bacteria</taxon>
        <taxon>Pseudomonadati</taxon>
        <taxon>Pseudomonadota</taxon>
        <taxon>Gammaproteobacteria</taxon>
        <taxon>Vibrionales</taxon>
        <taxon>Vibrionaceae</taxon>
        <taxon>Vibrio</taxon>
    </lineage>
</organism>
<proteinExistence type="predicted"/>
<sequence length="132" mass="15258">MIESKSDYNSRKKQVIDSIKIELDSMGVIYEPPSYIYTLELEDGKYYVGFSDRILARLSMHFMSGGAAWVKKYKPVKILDVRRGSIELESLRTLEVMREFGVSNVRGGKWCELRDFTPAELLELNKRIRSLG</sequence>
<accession>A7N8T8</accession>
<protein>
    <submittedName>
        <fullName evidence="1">Uncharacterized protein</fullName>
    </submittedName>
</protein>